<sequence>MDDPVKDITPIIHRLTQGSPQQQKDTINYYFTENASFTHPFCRTGSFEGSRYFIHNIFQWYKIMSPQIDLTVNSVGKQQYLLQTYSYTKDRTTAFDEQHFVLYVNISQIFSIWFIPFHRSPVTLTTQLQLVRRPAEPRKYYIQSQNDLYQVDQFVKFFAPWNIGTTLVILWHFWATFFCVIGAQLGRPFTAYLQRKSGRQEEAWEKELNGRSSLREIRNLDARKLQS</sequence>
<feature type="transmembrane region" description="Helical" evidence="1">
    <location>
        <begin position="100"/>
        <end position="118"/>
    </location>
</feature>
<name>A0A139ILM2_9PEZI</name>
<evidence type="ECO:0000256" key="1">
    <source>
        <dbReference type="SAM" id="Phobius"/>
    </source>
</evidence>
<protein>
    <recommendedName>
        <fullName evidence="2">SigF-like NTF2-like domain-containing protein</fullName>
    </recommendedName>
</protein>
<evidence type="ECO:0000313" key="4">
    <source>
        <dbReference type="Proteomes" id="UP000073492"/>
    </source>
</evidence>
<dbReference type="AlphaFoldDB" id="A0A139ILM2"/>
<gene>
    <name evidence="3" type="ORF">AC579_9964</name>
</gene>
<feature type="transmembrane region" description="Helical" evidence="1">
    <location>
        <begin position="163"/>
        <end position="186"/>
    </location>
</feature>
<keyword evidence="1" id="KW-0472">Membrane</keyword>
<keyword evidence="1" id="KW-1133">Transmembrane helix</keyword>
<feature type="domain" description="SigF-like NTF2-like" evidence="2">
    <location>
        <begin position="1"/>
        <end position="185"/>
    </location>
</feature>
<dbReference type="PANTHER" id="PTHR35393:SF1">
    <property type="entry name" value="SNOAL-LIKE DOMAIN-CONTAINING PROTEIN"/>
    <property type="match status" value="1"/>
</dbReference>
<evidence type="ECO:0000259" key="2">
    <source>
        <dbReference type="Pfam" id="PF24840"/>
    </source>
</evidence>
<dbReference type="PANTHER" id="PTHR35393">
    <property type="entry name" value="CHROMOSOME 1, WHOLE GENOME SHOTGUN SEQUENCE"/>
    <property type="match status" value="1"/>
</dbReference>
<keyword evidence="1" id="KW-0812">Transmembrane</keyword>
<dbReference type="EMBL" id="LFZO01000055">
    <property type="protein sequence ID" value="KXT15580.1"/>
    <property type="molecule type" value="Genomic_DNA"/>
</dbReference>
<dbReference type="InterPro" id="IPR057514">
    <property type="entry name" value="NTF2_SigF"/>
</dbReference>
<organism evidence="3 4">
    <name type="scientific">Pseudocercospora musae</name>
    <dbReference type="NCBI Taxonomy" id="113226"/>
    <lineage>
        <taxon>Eukaryota</taxon>
        <taxon>Fungi</taxon>
        <taxon>Dikarya</taxon>
        <taxon>Ascomycota</taxon>
        <taxon>Pezizomycotina</taxon>
        <taxon>Dothideomycetes</taxon>
        <taxon>Dothideomycetidae</taxon>
        <taxon>Mycosphaerellales</taxon>
        <taxon>Mycosphaerellaceae</taxon>
        <taxon>Pseudocercospora</taxon>
    </lineage>
</organism>
<comment type="caution">
    <text evidence="3">The sequence shown here is derived from an EMBL/GenBank/DDBJ whole genome shotgun (WGS) entry which is preliminary data.</text>
</comment>
<dbReference type="Proteomes" id="UP000073492">
    <property type="component" value="Unassembled WGS sequence"/>
</dbReference>
<proteinExistence type="predicted"/>
<keyword evidence="4" id="KW-1185">Reference proteome</keyword>
<dbReference type="OrthoDB" id="2344312at2759"/>
<dbReference type="Pfam" id="PF24840">
    <property type="entry name" value="NTF2_SigF"/>
    <property type="match status" value="1"/>
</dbReference>
<accession>A0A139ILM2</accession>
<reference evidence="3 4" key="1">
    <citation type="submission" date="2015-07" db="EMBL/GenBank/DDBJ databases">
        <title>Comparative genomics of the Sigatoka disease complex on banana suggests a link between parallel evolutionary changes in Pseudocercospora fijiensis and Pseudocercospora eumusae and increased virulence on the banana host.</title>
        <authorList>
            <person name="Chang T.-C."/>
            <person name="Salvucci A."/>
            <person name="Crous P.W."/>
            <person name="Stergiopoulos I."/>
        </authorList>
    </citation>
    <scope>NUCLEOTIDE SEQUENCE [LARGE SCALE GENOMIC DNA]</scope>
    <source>
        <strain evidence="3 4">CBS 116634</strain>
    </source>
</reference>
<evidence type="ECO:0000313" key="3">
    <source>
        <dbReference type="EMBL" id="KXT15580.1"/>
    </source>
</evidence>